<proteinExistence type="predicted"/>
<keyword evidence="4" id="KW-0378">Hydrolase</keyword>
<name>A0A516KU04_9CAUD</name>
<dbReference type="Pfam" id="PF01844">
    <property type="entry name" value="HNH"/>
    <property type="match status" value="1"/>
</dbReference>
<keyword evidence="5" id="KW-1185">Reference proteome</keyword>
<dbReference type="GeneID" id="77939155"/>
<gene>
    <name evidence="4" type="primary">1</name>
    <name evidence="4" type="ORF">SEA_MAYWEATHER_1</name>
</gene>
<protein>
    <submittedName>
        <fullName evidence="4">HNH endonuclease</fullName>
    </submittedName>
</protein>
<dbReference type="KEGG" id="vg:77939155"/>
<keyword evidence="4" id="KW-0540">Nuclease</keyword>
<evidence type="ECO:0000259" key="3">
    <source>
        <dbReference type="Pfam" id="PF01844"/>
    </source>
</evidence>
<reference evidence="4 5" key="1">
    <citation type="submission" date="2019-06" db="EMBL/GenBank/DDBJ databases">
        <authorList>
            <person name="Anderson T.C."/>
            <person name="Ballou V.G."/>
            <person name="Berkey V.K."/>
            <person name="Bonaccorso K.R."/>
            <person name="Busby L.B."/>
            <person name="Carey D.A."/>
            <person name="Cutaia C."/>
            <person name="Dalenburg J."/>
            <person name="Diaz-Ramirez E."/>
            <person name="Holmes K.J."/>
            <person name="Liner T.A."/>
            <person name="McGrew S.T."/>
            <person name="Meares D.P."/>
            <person name="Mordente R.E."/>
            <person name="Pietrzak P.A."/>
            <person name="Shirley O.A."/>
            <person name="Slimani Z."/>
            <person name="Smith A.M."/>
            <person name="Wallace S.D."/>
            <person name="Wright Y.S."/>
            <person name="Williams D.C."/>
            <person name="Garlena R.A."/>
            <person name="Russell D.A."/>
            <person name="Pope W.H."/>
            <person name="Jacobs-Sera D."/>
            <person name="Hatfull G.F."/>
        </authorList>
    </citation>
    <scope>NUCLEOTIDE SEQUENCE [LARGE SCALE GENOMIC DNA]</scope>
</reference>
<organism evidence="4 5">
    <name type="scientific">Gordonia phage Mayweather</name>
    <dbReference type="NCBI Taxonomy" id="2590931"/>
    <lineage>
        <taxon>Viruses</taxon>
        <taxon>Duplodnaviria</taxon>
        <taxon>Heunggongvirae</taxon>
        <taxon>Uroviricota</taxon>
        <taxon>Caudoviricetes</taxon>
        <taxon>Ponsvirus</taxon>
        <taxon>Ponsvirus mayweather</taxon>
    </lineage>
</organism>
<accession>A0A516KU04</accession>
<dbReference type="GO" id="GO:0004519">
    <property type="term" value="F:endonuclease activity"/>
    <property type="evidence" value="ECO:0007669"/>
    <property type="project" value="UniProtKB-KW"/>
</dbReference>
<dbReference type="GO" id="GO:0003676">
    <property type="term" value="F:nucleic acid binding"/>
    <property type="evidence" value="ECO:0007669"/>
    <property type="project" value="InterPro"/>
</dbReference>
<evidence type="ECO:0000313" key="4">
    <source>
        <dbReference type="EMBL" id="QDP45163.1"/>
    </source>
</evidence>
<feature type="coiled-coil region" evidence="1">
    <location>
        <begin position="33"/>
        <end position="60"/>
    </location>
</feature>
<evidence type="ECO:0000256" key="2">
    <source>
        <dbReference type="SAM" id="MobiDB-lite"/>
    </source>
</evidence>
<dbReference type="InterPro" id="IPR003615">
    <property type="entry name" value="HNH_nuc"/>
</dbReference>
<dbReference type="CDD" id="cd00085">
    <property type="entry name" value="HNHc"/>
    <property type="match status" value="1"/>
</dbReference>
<evidence type="ECO:0000313" key="5">
    <source>
        <dbReference type="Proteomes" id="UP000320787"/>
    </source>
</evidence>
<feature type="region of interest" description="Disordered" evidence="2">
    <location>
        <begin position="146"/>
        <end position="167"/>
    </location>
</feature>
<evidence type="ECO:0000256" key="1">
    <source>
        <dbReference type="SAM" id="Coils"/>
    </source>
</evidence>
<dbReference type="EMBL" id="MN062716">
    <property type="protein sequence ID" value="QDP45163.1"/>
    <property type="molecule type" value="Genomic_DNA"/>
</dbReference>
<dbReference type="Proteomes" id="UP000320787">
    <property type="component" value="Segment"/>
</dbReference>
<sequence length="167" mass="19635">MKQCIECLESIPAGYRADRLLCSAECKRKRNIRLTAERSARRKEENLEEFLAQRRRQARNRLHWRHRSDRRSRGIKIRHTTRMKIYRKCFGLCAECGGEVSLEWEYPHPGSWSMDHAIPLCEGGDHSEENLVLTHLICNIKKGAKDGWKRRRAQESRTDDQLESSST</sequence>
<keyword evidence="1" id="KW-0175">Coiled coil</keyword>
<dbReference type="Gene3D" id="1.10.30.50">
    <property type="match status" value="1"/>
</dbReference>
<dbReference type="InterPro" id="IPR002711">
    <property type="entry name" value="HNH"/>
</dbReference>
<feature type="compositionally biased region" description="Basic and acidic residues" evidence="2">
    <location>
        <begin position="146"/>
        <end position="160"/>
    </location>
</feature>
<keyword evidence="4" id="KW-0255">Endonuclease</keyword>
<dbReference type="GO" id="GO:0008270">
    <property type="term" value="F:zinc ion binding"/>
    <property type="evidence" value="ECO:0007669"/>
    <property type="project" value="InterPro"/>
</dbReference>
<feature type="domain" description="HNH" evidence="3">
    <location>
        <begin position="93"/>
        <end position="144"/>
    </location>
</feature>
<dbReference type="RefSeq" id="YP_010663062.1">
    <property type="nucleotide sequence ID" value="NC_070892.1"/>
</dbReference>